<dbReference type="Proteomes" id="UP000019482">
    <property type="component" value="Unassembled WGS sequence"/>
</dbReference>
<dbReference type="InterPro" id="IPR001279">
    <property type="entry name" value="Metallo-B-lactamas"/>
</dbReference>
<dbReference type="InterPro" id="IPR022712">
    <property type="entry name" value="Beta_Casp"/>
</dbReference>
<reference evidence="4 5" key="1">
    <citation type="journal article" date="2015" name="Genome Announc.">
        <title>Draft Genome Sequence of Clostridium tyrobutyricum Strain DIVETGP, Isolated from Cow's Milk for Grana Padano Production.</title>
        <authorList>
            <person name="Soggiu A."/>
            <person name="Piras C."/>
            <person name="Gaiarsa S."/>
            <person name="Sassera D."/>
            <person name="Roncada P."/>
            <person name="Bendixen E."/>
            <person name="Brasca M."/>
            <person name="Bonizzi L."/>
        </authorList>
    </citation>
    <scope>NUCLEOTIDE SEQUENCE [LARGE SCALE GENOMIC DNA]</scope>
    <source>
        <strain evidence="4 5">DIVETGP</strain>
    </source>
</reference>
<dbReference type="InterPro" id="IPR036866">
    <property type="entry name" value="RibonucZ/Hydroxyglut_hydro"/>
</dbReference>
<protein>
    <submittedName>
        <fullName evidence="4">Metallo-beta-lactamase family protein, RNA-specific</fullName>
    </submittedName>
</protein>
<dbReference type="InterPro" id="IPR011108">
    <property type="entry name" value="RMMBL"/>
</dbReference>
<dbReference type="GeneID" id="29420564"/>
<dbReference type="RefSeq" id="WP_017750576.1">
    <property type="nucleotide sequence ID" value="NZ_CBXI010000003.1"/>
</dbReference>
<dbReference type="InterPro" id="IPR050698">
    <property type="entry name" value="MBL"/>
</dbReference>
<dbReference type="Gene3D" id="3.40.50.10890">
    <property type="match status" value="1"/>
</dbReference>
<dbReference type="Gene3D" id="3.60.15.10">
    <property type="entry name" value="Ribonuclease Z/Hydroxyacylglutathione hydrolase-like"/>
    <property type="match status" value="1"/>
</dbReference>
<dbReference type="PANTHER" id="PTHR11203:SF37">
    <property type="entry name" value="INTEGRATOR COMPLEX SUBUNIT 11"/>
    <property type="match status" value="1"/>
</dbReference>
<dbReference type="SMART" id="SM00849">
    <property type="entry name" value="Lactamase_B"/>
    <property type="match status" value="1"/>
</dbReference>
<dbReference type="Pfam" id="PF10996">
    <property type="entry name" value="Beta-Casp"/>
    <property type="match status" value="1"/>
</dbReference>
<dbReference type="GO" id="GO:0016787">
    <property type="term" value="F:hydrolase activity"/>
    <property type="evidence" value="ECO:0007669"/>
    <property type="project" value="UniProtKB-KW"/>
</dbReference>
<evidence type="ECO:0000259" key="3">
    <source>
        <dbReference type="SMART" id="SM01027"/>
    </source>
</evidence>
<keyword evidence="5" id="KW-1185">Reference proteome</keyword>
<proteinExistence type="predicted"/>
<gene>
    <name evidence="4" type="ORF">CTDIVETGP_0275</name>
</gene>
<dbReference type="GO" id="GO:0004521">
    <property type="term" value="F:RNA endonuclease activity"/>
    <property type="evidence" value="ECO:0007669"/>
    <property type="project" value="TreeGrafter"/>
</dbReference>
<evidence type="ECO:0000256" key="1">
    <source>
        <dbReference type="ARBA" id="ARBA00022801"/>
    </source>
</evidence>
<dbReference type="AlphaFoldDB" id="W6N304"/>
<sequence>MKIEFYGAAGCVTGSSHLLKIKDKNILLDCGLYQGKDENERGNDTFNFDPKIIDYVILSHAHIDHSGRIPLLYKHGFKGSVICTEGTKDLCNIMLTDSAHIMESDTEWKNRKRIRQGISTALEPLYTIKLAQVSMYLFKAYPYEQWIELFDGFKLKFKDAGHLLGSAIVEMLITEDNKDIKIVYTGDLGNSHLPILKDPSNVNYADYVIMESTYGDRLHSNSANEMKNLSQIIIDTFKRGGNVIIPSFAVGRTQEVIYSLNKYISENVLDKIKVYVDSPLASESTSIFSRYEKYYDSEAKKFLEKGINPLSFDGLTFVKSPEESMKLNKVNHGAVIISASGMCEAGRIKHHLKHNLWRKECSIVFVGYQAEGTLGRRIVDGARKIKIFGEEIAVNAKIYRLDGLSGHADRDGLYNWLSNFKAKPEKIILVHGEKQSLESFSNFLNLRGYSTFIASAGDTFIPGIIPKKFSMVRNKILSIINSIEDLDSFDRETLIEKISSQIKNI</sequence>
<dbReference type="Pfam" id="PF00753">
    <property type="entry name" value="Lactamase_B"/>
    <property type="match status" value="1"/>
</dbReference>
<dbReference type="EMBL" id="CBXI010000003">
    <property type="protein sequence ID" value="CDL90205.1"/>
    <property type="molecule type" value="Genomic_DNA"/>
</dbReference>
<evidence type="ECO:0000313" key="5">
    <source>
        <dbReference type="Proteomes" id="UP000019482"/>
    </source>
</evidence>
<name>W6N304_CLOTY</name>
<dbReference type="PANTHER" id="PTHR11203">
    <property type="entry name" value="CLEAVAGE AND POLYADENYLATION SPECIFICITY FACTOR FAMILY MEMBER"/>
    <property type="match status" value="1"/>
</dbReference>
<dbReference type="SMART" id="SM01027">
    <property type="entry name" value="Beta-Casp"/>
    <property type="match status" value="1"/>
</dbReference>
<feature type="domain" description="Metallo-beta-lactamase" evidence="2">
    <location>
        <begin position="13"/>
        <end position="241"/>
    </location>
</feature>
<dbReference type="Pfam" id="PF07521">
    <property type="entry name" value="RMMBL"/>
    <property type="match status" value="1"/>
</dbReference>
<evidence type="ECO:0000259" key="2">
    <source>
        <dbReference type="SMART" id="SM00849"/>
    </source>
</evidence>
<evidence type="ECO:0000313" key="4">
    <source>
        <dbReference type="EMBL" id="CDL90205.1"/>
    </source>
</evidence>
<dbReference type="CDD" id="cd16295">
    <property type="entry name" value="TTHA0252-CPSF-like_MBL-fold"/>
    <property type="match status" value="1"/>
</dbReference>
<dbReference type="OrthoDB" id="9803916at2"/>
<accession>W6N304</accession>
<feature type="domain" description="Beta-Casp" evidence="3">
    <location>
        <begin position="253"/>
        <end position="378"/>
    </location>
</feature>
<keyword evidence="1" id="KW-0378">Hydrolase</keyword>
<organism evidence="4 5">
    <name type="scientific">Clostridium tyrobutyricum DIVETGP</name>
    <dbReference type="NCBI Taxonomy" id="1408889"/>
    <lineage>
        <taxon>Bacteria</taxon>
        <taxon>Bacillati</taxon>
        <taxon>Bacillota</taxon>
        <taxon>Clostridia</taxon>
        <taxon>Eubacteriales</taxon>
        <taxon>Clostridiaceae</taxon>
        <taxon>Clostridium</taxon>
    </lineage>
</organism>
<dbReference type="SUPFAM" id="SSF56281">
    <property type="entry name" value="Metallo-hydrolase/oxidoreductase"/>
    <property type="match status" value="1"/>
</dbReference>
<comment type="caution">
    <text evidence="4">The sequence shown here is derived from an EMBL/GenBank/DDBJ whole genome shotgun (WGS) entry which is preliminary data.</text>
</comment>